<dbReference type="InterPro" id="IPR019734">
    <property type="entry name" value="TPR_rpt"/>
</dbReference>
<evidence type="ECO:0000256" key="3">
    <source>
        <dbReference type="SAM" id="MobiDB-lite"/>
    </source>
</evidence>
<dbReference type="InterPro" id="IPR051012">
    <property type="entry name" value="CellSynth/LPSAsmb/PSIAsmb"/>
</dbReference>
<keyword evidence="2" id="KW-0802">TPR repeat</keyword>
<dbReference type="Gene3D" id="1.25.40.10">
    <property type="entry name" value="Tetratricopeptide repeat domain"/>
    <property type="match status" value="1"/>
</dbReference>
<gene>
    <name evidence="4" type="ORF">SAMN05443639_101137</name>
</gene>
<dbReference type="PANTHER" id="PTHR45586:SF1">
    <property type="entry name" value="LIPOPOLYSACCHARIDE ASSEMBLY PROTEIN B"/>
    <property type="match status" value="1"/>
</dbReference>
<feature type="compositionally biased region" description="Basic residues" evidence="3">
    <location>
        <begin position="234"/>
        <end position="244"/>
    </location>
</feature>
<dbReference type="Pfam" id="PF13432">
    <property type="entry name" value="TPR_16"/>
    <property type="match status" value="2"/>
</dbReference>
<dbReference type="EMBL" id="FOIJ01000001">
    <property type="protein sequence ID" value="SES75294.1"/>
    <property type="molecule type" value="Genomic_DNA"/>
</dbReference>
<sequence>MIEGQGPLCYQPSMVWLLLAGILAGASDVPANRGLTEALAREEAGDSAGALAALEALILNAPRWELPRLEAARLLLKLGGGLDRAEAHLDAVAALAPENPRGHYLWGLLWEERGQPLRAAKSYEEALRYRPSYEDARFRVAGLWFAQGDLLKAEMHYRLLLKARPEWVQVRILMSQVLEGQGRWEDAERELEAARSFQPDSVPLKRRLAELYERTGRPKLAEKLRASLAPPPAKRMRPLKPSRR</sequence>
<evidence type="ECO:0000313" key="4">
    <source>
        <dbReference type="EMBL" id="SES75294.1"/>
    </source>
</evidence>
<keyword evidence="1" id="KW-0677">Repeat</keyword>
<keyword evidence="5" id="KW-1185">Reference proteome</keyword>
<dbReference type="PANTHER" id="PTHR45586">
    <property type="entry name" value="TPR REPEAT-CONTAINING PROTEIN PA4667"/>
    <property type="match status" value="1"/>
</dbReference>
<reference evidence="5" key="1">
    <citation type="submission" date="2016-10" db="EMBL/GenBank/DDBJ databases">
        <authorList>
            <person name="Varghese N."/>
            <person name="Submissions S."/>
        </authorList>
    </citation>
    <scope>NUCLEOTIDE SEQUENCE [LARGE SCALE GENOMIC DNA]</scope>
    <source>
        <strain evidence="5">DSM 16858</strain>
    </source>
</reference>
<dbReference type="SUPFAM" id="SSF48452">
    <property type="entry name" value="TPR-like"/>
    <property type="match status" value="1"/>
</dbReference>
<accession>A0A1H9Z1M7</accession>
<feature type="region of interest" description="Disordered" evidence="3">
    <location>
        <begin position="221"/>
        <end position="244"/>
    </location>
</feature>
<proteinExistence type="predicted"/>
<dbReference type="InterPro" id="IPR011990">
    <property type="entry name" value="TPR-like_helical_dom_sf"/>
</dbReference>
<dbReference type="SMART" id="SM00028">
    <property type="entry name" value="TPR"/>
    <property type="match status" value="3"/>
</dbReference>
<evidence type="ECO:0000256" key="2">
    <source>
        <dbReference type="ARBA" id="ARBA00022803"/>
    </source>
</evidence>
<protein>
    <submittedName>
        <fullName evidence="4">Tetratricopeptide repeat-containing protein</fullName>
    </submittedName>
</protein>
<dbReference type="Proteomes" id="UP000199181">
    <property type="component" value="Unassembled WGS sequence"/>
</dbReference>
<dbReference type="AlphaFoldDB" id="A0A1H9Z1M7"/>
<organism evidence="4 5">
    <name type="scientific">Stigmatella erecta</name>
    <dbReference type="NCBI Taxonomy" id="83460"/>
    <lineage>
        <taxon>Bacteria</taxon>
        <taxon>Pseudomonadati</taxon>
        <taxon>Myxococcota</taxon>
        <taxon>Myxococcia</taxon>
        <taxon>Myxococcales</taxon>
        <taxon>Cystobacterineae</taxon>
        <taxon>Archangiaceae</taxon>
        <taxon>Stigmatella</taxon>
    </lineage>
</organism>
<evidence type="ECO:0000256" key="1">
    <source>
        <dbReference type="ARBA" id="ARBA00022737"/>
    </source>
</evidence>
<name>A0A1H9Z1M7_9BACT</name>
<evidence type="ECO:0000313" key="5">
    <source>
        <dbReference type="Proteomes" id="UP000199181"/>
    </source>
</evidence>